<dbReference type="SUPFAM" id="SSF46785">
    <property type="entry name" value="Winged helix' DNA-binding domain"/>
    <property type="match status" value="1"/>
</dbReference>
<keyword evidence="3" id="KW-0804">Transcription</keyword>
<protein>
    <submittedName>
        <fullName evidence="5">GntR family transcriptional regulator</fullName>
    </submittedName>
</protein>
<dbReference type="EMBL" id="CP129113">
    <property type="protein sequence ID" value="WLV25019.1"/>
    <property type="molecule type" value="Genomic_DNA"/>
</dbReference>
<evidence type="ECO:0000259" key="4">
    <source>
        <dbReference type="PROSITE" id="PS50949"/>
    </source>
</evidence>
<keyword evidence="6" id="KW-1185">Reference proteome</keyword>
<keyword evidence="2" id="KW-0238">DNA-binding</keyword>
<evidence type="ECO:0000256" key="3">
    <source>
        <dbReference type="ARBA" id="ARBA00023163"/>
    </source>
</evidence>
<feature type="domain" description="HTH gntR-type" evidence="4">
    <location>
        <begin position="11"/>
        <end position="79"/>
    </location>
</feature>
<keyword evidence="1" id="KW-0805">Transcription regulation</keyword>
<dbReference type="Gene3D" id="1.10.10.10">
    <property type="entry name" value="Winged helix-like DNA-binding domain superfamily/Winged helix DNA-binding domain"/>
    <property type="match status" value="1"/>
</dbReference>
<dbReference type="RefSeq" id="WP_348028637.1">
    <property type="nucleotide sequence ID" value="NZ_CP129113.1"/>
</dbReference>
<gene>
    <name evidence="5" type="ORF">QR721_01910</name>
</gene>
<dbReference type="Pfam" id="PF00392">
    <property type="entry name" value="GntR"/>
    <property type="match status" value="1"/>
</dbReference>
<dbReference type="InterPro" id="IPR000524">
    <property type="entry name" value="Tscrpt_reg_HTH_GntR"/>
</dbReference>
<dbReference type="PANTHER" id="PTHR38445">
    <property type="entry name" value="HTH-TYPE TRANSCRIPTIONAL REPRESSOR YTRA"/>
    <property type="match status" value="1"/>
</dbReference>
<sequence length="128" mass="14286">MFIEINFEAEQPIYSQIVHQIIGGIARNDLSAGESLPSVRALAADIGVNLHTVNKAYQQLKQDGYIIIHRRKGVTVHPDGPPIADEAFIESLKAELMPKVAEAACRNLQQEELMEIVRDIYNSFRGTE</sequence>
<evidence type="ECO:0000256" key="2">
    <source>
        <dbReference type="ARBA" id="ARBA00023125"/>
    </source>
</evidence>
<evidence type="ECO:0000313" key="6">
    <source>
        <dbReference type="Proteomes" id="UP001180087"/>
    </source>
</evidence>
<dbReference type="Proteomes" id="UP001180087">
    <property type="component" value="Chromosome"/>
</dbReference>
<proteinExistence type="predicted"/>
<evidence type="ECO:0000256" key="1">
    <source>
        <dbReference type="ARBA" id="ARBA00023015"/>
    </source>
</evidence>
<dbReference type="SMART" id="SM00345">
    <property type="entry name" value="HTH_GNTR"/>
    <property type="match status" value="1"/>
</dbReference>
<dbReference type="PROSITE" id="PS50949">
    <property type="entry name" value="HTH_GNTR"/>
    <property type="match status" value="1"/>
</dbReference>
<dbReference type="CDD" id="cd07377">
    <property type="entry name" value="WHTH_GntR"/>
    <property type="match status" value="1"/>
</dbReference>
<name>A0ABY9KVX0_9BACI</name>
<dbReference type="InterPro" id="IPR036390">
    <property type="entry name" value="WH_DNA-bd_sf"/>
</dbReference>
<reference evidence="5" key="1">
    <citation type="submission" date="2023-06" db="EMBL/GenBank/DDBJ databases">
        <title>A Treasure from Seagulls: Isolation and Description of Aciduricobacillus qingdaonensis gen. nov., sp. nov., a Rare Obligately Uric Acid-utilizing Member in the Family Bacillaceae.</title>
        <authorList>
            <person name="Liu W."/>
            <person name="Wang B."/>
        </authorList>
    </citation>
    <scope>NUCLEOTIDE SEQUENCE</scope>
    <source>
        <strain evidence="5">44XB</strain>
    </source>
</reference>
<accession>A0ABY9KVX0</accession>
<organism evidence="5 6">
    <name type="scientific">Aciduricibacillus chroicocephali</name>
    <dbReference type="NCBI Taxonomy" id="3054939"/>
    <lineage>
        <taxon>Bacteria</taxon>
        <taxon>Bacillati</taxon>
        <taxon>Bacillota</taxon>
        <taxon>Bacilli</taxon>
        <taxon>Bacillales</taxon>
        <taxon>Bacillaceae</taxon>
        <taxon>Aciduricibacillus</taxon>
    </lineage>
</organism>
<evidence type="ECO:0000313" key="5">
    <source>
        <dbReference type="EMBL" id="WLV25019.1"/>
    </source>
</evidence>
<dbReference type="InterPro" id="IPR036388">
    <property type="entry name" value="WH-like_DNA-bd_sf"/>
</dbReference>
<dbReference type="PANTHER" id="PTHR38445:SF12">
    <property type="entry name" value="GNTR-FAMILY TRANSCRIPTIONAL REGULATOR"/>
    <property type="match status" value="1"/>
</dbReference>